<dbReference type="InterPro" id="IPR002872">
    <property type="entry name" value="Proline_DH_dom"/>
</dbReference>
<name>A0A127FD79_STEDE</name>
<dbReference type="EC" id="1.5.5.2" evidence="5"/>
<dbReference type="InterPro" id="IPR015590">
    <property type="entry name" value="Aldehyde_DH_dom"/>
</dbReference>
<dbReference type="SUPFAM" id="SSF81935">
    <property type="entry name" value="N-terminal domain of bifunctional PutA protein"/>
    <property type="match status" value="1"/>
</dbReference>
<dbReference type="InterPro" id="IPR024082">
    <property type="entry name" value="PRODH_PutA_dom_II"/>
</dbReference>
<dbReference type="KEGG" id="sdf:ACG33_11170"/>
<keyword evidence="5" id="KW-0804">Transcription</keyword>
<keyword evidence="2 5" id="KW-0560">Oxidoreductase</keyword>
<dbReference type="GO" id="GO:0003677">
    <property type="term" value="F:DNA binding"/>
    <property type="evidence" value="ECO:0007669"/>
    <property type="project" value="UniProtKB-KW"/>
</dbReference>
<dbReference type="Gene3D" id="3.40.605.10">
    <property type="entry name" value="Aldehyde Dehydrogenase, Chain A, domain 1"/>
    <property type="match status" value="1"/>
</dbReference>
<evidence type="ECO:0000256" key="3">
    <source>
        <dbReference type="ARBA" id="ARBA00023027"/>
    </source>
</evidence>
<evidence type="ECO:0000259" key="9">
    <source>
        <dbReference type="Pfam" id="PF14850"/>
    </source>
</evidence>
<evidence type="ECO:0000259" key="8">
    <source>
        <dbReference type="Pfam" id="PF01619"/>
    </source>
</evidence>
<dbReference type="InterPro" id="IPR029041">
    <property type="entry name" value="FAD-linked_oxidoreductase-like"/>
</dbReference>
<feature type="active site" evidence="6">
    <location>
        <position position="812"/>
    </location>
</feature>
<dbReference type="InterPro" id="IPR016162">
    <property type="entry name" value="Ald_DH_N"/>
</dbReference>
<keyword evidence="5" id="KW-0238">DNA-binding</keyword>
<dbReference type="EMBL" id="CP011971">
    <property type="protein sequence ID" value="AMN47650.1"/>
    <property type="molecule type" value="Genomic_DNA"/>
</dbReference>
<keyword evidence="5" id="KW-0285">Flavoprotein</keyword>
<evidence type="ECO:0000256" key="5">
    <source>
        <dbReference type="PIRNR" id="PIRNR000197"/>
    </source>
</evidence>
<evidence type="ECO:0000256" key="1">
    <source>
        <dbReference type="ARBA" id="ARBA00004786"/>
    </source>
</evidence>
<dbReference type="GO" id="GO:0010133">
    <property type="term" value="P:L-proline catabolic process to L-glutamate"/>
    <property type="evidence" value="ECO:0007669"/>
    <property type="project" value="UniProtKB-UniRule"/>
</dbReference>
<evidence type="ECO:0000256" key="2">
    <source>
        <dbReference type="ARBA" id="ARBA00023002"/>
    </source>
</evidence>
<feature type="domain" description="Aldehyde dehydrogenase" evidence="7">
    <location>
        <begin position="579"/>
        <end position="1030"/>
    </location>
</feature>
<dbReference type="PATRIC" id="fig|465721.4.peg.2384"/>
<comment type="pathway">
    <text evidence="1 5">Amino-acid degradation; L-proline degradation into L-glutamate; L-glutamate from L-proline: step 2/2.</text>
</comment>
<dbReference type="InterPro" id="IPR025703">
    <property type="entry name" value="Bifunct_PutA"/>
</dbReference>
<dbReference type="FunFam" id="3.40.309.10:FF:000005">
    <property type="entry name" value="1-pyrroline-5-carboxylate dehydrogenase 1"/>
    <property type="match status" value="1"/>
</dbReference>
<keyword evidence="5" id="KW-0805">Transcription regulation</keyword>
<dbReference type="AlphaFoldDB" id="A0A127FD79"/>
<comment type="cofactor">
    <cofactor evidence="5">
        <name>FAD</name>
        <dbReference type="ChEBI" id="CHEBI:57692"/>
    </cofactor>
</comment>
<feature type="domain" description="Proline dehydrogenase" evidence="8">
    <location>
        <begin position="180"/>
        <end position="471"/>
    </location>
</feature>
<comment type="similarity">
    <text evidence="5">In the N-terminal section; belongs to the proline dehydrogenase family.</text>
</comment>
<dbReference type="EC" id="1.2.1.88" evidence="5"/>
<feature type="active site" evidence="6">
    <location>
        <position position="846"/>
    </location>
</feature>
<dbReference type="InterPro" id="IPR005933">
    <property type="entry name" value="PutA_C"/>
</dbReference>
<feature type="domain" description="Proline dehydrogenase PutA" evidence="9">
    <location>
        <begin position="58"/>
        <end position="171"/>
    </location>
</feature>
<comment type="catalytic activity">
    <reaction evidence="5">
        <text>L-proline + a quinone = (S)-1-pyrroline-5-carboxylate + a quinol + H(+)</text>
        <dbReference type="Rhea" id="RHEA:23784"/>
        <dbReference type="ChEBI" id="CHEBI:15378"/>
        <dbReference type="ChEBI" id="CHEBI:17388"/>
        <dbReference type="ChEBI" id="CHEBI:24646"/>
        <dbReference type="ChEBI" id="CHEBI:60039"/>
        <dbReference type="ChEBI" id="CHEBI:132124"/>
        <dbReference type="EC" id="1.5.5.2"/>
    </reaction>
</comment>
<evidence type="ECO:0000313" key="10">
    <source>
        <dbReference type="EMBL" id="AMN47650.1"/>
    </source>
</evidence>
<dbReference type="Gene3D" id="3.20.20.220">
    <property type="match status" value="1"/>
</dbReference>
<dbReference type="UniPathway" id="UPA00261">
    <property type="reaction ID" value="UER00373"/>
</dbReference>
<dbReference type="InterPro" id="IPR024089">
    <property type="entry name" value="PRODH_PutA_dom_I/II"/>
</dbReference>
<dbReference type="InterPro" id="IPR016160">
    <property type="entry name" value="Ald_DH_CS_CYS"/>
</dbReference>
<dbReference type="GO" id="GO:0009898">
    <property type="term" value="C:cytoplasmic side of plasma membrane"/>
    <property type="evidence" value="ECO:0007669"/>
    <property type="project" value="TreeGrafter"/>
</dbReference>
<dbReference type="Pfam" id="PF01619">
    <property type="entry name" value="Pro_dh"/>
    <property type="match status" value="1"/>
</dbReference>
<evidence type="ECO:0000259" key="7">
    <source>
        <dbReference type="Pfam" id="PF00171"/>
    </source>
</evidence>
<dbReference type="InterPro" id="IPR050485">
    <property type="entry name" value="Proline_metab_enzyme"/>
</dbReference>
<comment type="function">
    <text evidence="5">Oxidizes proline to glutamate for use as a carbon and nitrogen source.</text>
</comment>
<comment type="similarity">
    <text evidence="5">In the C-terminal section; belongs to the aldehyde dehydrogenase family.</text>
</comment>
<evidence type="ECO:0000256" key="4">
    <source>
        <dbReference type="ARBA" id="ARBA00048142"/>
    </source>
</evidence>
<gene>
    <name evidence="10" type="ORF">ACG33_11170</name>
</gene>
<proteinExistence type="inferred from homology"/>
<comment type="catalytic activity">
    <reaction evidence="4 5">
        <text>L-glutamate 5-semialdehyde + NAD(+) + H2O = L-glutamate + NADH + 2 H(+)</text>
        <dbReference type="Rhea" id="RHEA:30235"/>
        <dbReference type="ChEBI" id="CHEBI:15377"/>
        <dbReference type="ChEBI" id="CHEBI:15378"/>
        <dbReference type="ChEBI" id="CHEBI:29985"/>
        <dbReference type="ChEBI" id="CHEBI:57540"/>
        <dbReference type="ChEBI" id="CHEBI:57945"/>
        <dbReference type="ChEBI" id="CHEBI:58066"/>
        <dbReference type="EC" id="1.2.1.88"/>
    </reaction>
</comment>
<dbReference type="SUPFAM" id="SSF53720">
    <property type="entry name" value="ALDH-like"/>
    <property type="match status" value="1"/>
</dbReference>
<evidence type="ECO:0000313" key="11">
    <source>
        <dbReference type="Proteomes" id="UP000070250"/>
    </source>
</evidence>
<protein>
    <recommendedName>
        <fullName evidence="5">Bifunctional protein PutA</fullName>
    </recommendedName>
    <domain>
        <recommendedName>
            <fullName evidence="5">Proline dehydrogenase</fullName>
            <ecNumber evidence="5">1.5.5.2</ecNumber>
        </recommendedName>
        <alternativeName>
            <fullName evidence="5">Proline oxidase</fullName>
        </alternativeName>
    </domain>
    <domain>
        <recommendedName>
            <fullName evidence="5">Delta-1-pyrroline-5-carboxylate dehydrogenase</fullName>
            <shortName evidence="5">P5C dehydrogenase</shortName>
            <ecNumber evidence="5">1.2.1.88</ecNumber>
        </recommendedName>
        <alternativeName>
            <fullName evidence="5">L-glutamate gamma-semialdehyde dehydrogenase</fullName>
        </alternativeName>
    </domain>
</protein>
<reference evidence="10 11" key="1">
    <citation type="submission" date="2015-06" db="EMBL/GenBank/DDBJ databases">
        <title>A Comprehensive Approach to Explore the Metabolic and Phylogenetic Diversity of Bacterial Steroid Degradation in the Environment: Testosterone as an Example.</title>
        <authorList>
            <person name="Yang F.-C."/>
            <person name="Chen Y.-L."/>
            <person name="Yu C.-P."/>
            <person name="Tang S.-L."/>
            <person name="Wang P.-H."/>
            <person name="Ismail W."/>
            <person name="Wang C.-H."/>
            <person name="Yang C.-Y."/>
            <person name="Chiang Y.-R."/>
        </authorList>
    </citation>
    <scope>NUCLEOTIDE SEQUENCE [LARGE SCALE GENOMIC DNA]</scope>
    <source>
        <strain evidence="10 11">DSM 18526</strain>
    </source>
</reference>
<dbReference type="SUPFAM" id="SSF51730">
    <property type="entry name" value="FAD-linked oxidoreductase"/>
    <property type="match status" value="1"/>
</dbReference>
<keyword evidence="11" id="KW-1185">Reference proteome</keyword>
<comment type="pathway">
    <text evidence="5">Amino-acid degradation; L-proline degradation into L-glutamate; L-glutamate from L-proline: step 1/2.</text>
</comment>
<dbReference type="CDD" id="cd07125">
    <property type="entry name" value="ALDH_PutA-P5CDH"/>
    <property type="match status" value="1"/>
</dbReference>
<dbReference type="NCBIfam" id="TIGR01238">
    <property type="entry name" value="D1pyr5carbox3"/>
    <property type="match status" value="1"/>
</dbReference>
<dbReference type="Gene3D" id="3.40.309.10">
    <property type="entry name" value="Aldehyde Dehydrogenase, Chain A, domain 2"/>
    <property type="match status" value="1"/>
</dbReference>
<accession>A0A127FD79</accession>
<dbReference type="NCBIfam" id="NF008869">
    <property type="entry name" value="PRK11904.1"/>
    <property type="match status" value="1"/>
</dbReference>
<dbReference type="Pfam" id="PF00171">
    <property type="entry name" value="Aldedh"/>
    <property type="match status" value="1"/>
</dbReference>
<keyword evidence="5" id="KW-0678">Repressor</keyword>
<dbReference type="PANTHER" id="PTHR42862">
    <property type="entry name" value="DELTA-1-PYRROLINE-5-CARBOXYLATE DEHYDROGENASE 1, ISOFORM A-RELATED"/>
    <property type="match status" value="1"/>
</dbReference>
<dbReference type="PROSITE" id="PS00070">
    <property type="entry name" value="ALDEHYDE_DEHYDR_CYS"/>
    <property type="match status" value="1"/>
</dbReference>
<dbReference type="PIRSF" id="PIRSF000197">
    <property type="entry name" value="Bifunct_PutA"/>
    <property type="match status" value="1"/>
</dbReference>
<dbReference type="Proteomes" id="UP000070250">
    <property type="component" value="Chromosome"/>
</dbReference>
<keyword evidence="3 5" id="KW-0520">NAD</keyword>
<dbReference type="STRING" id="465721.ACG33_11170"/>
<dbReference type="GO" id="GO:0003842">
    <property type="term" value="F:L-glutamate gamma-semialdehyde dehydrogenase activity"/>
    <property type="evidence" value="ECO:0007669"/>
    <property type="project" value="UniProtKB-UniRule"/>
</dbReference>
<organism evidence="10 11">
    <name type="scientific">Steroidobacter denitrificans</name>
    <dbReference type="NCBI Taxonomy" id="465721"/>
    <lineage>
        <taxon>Bacteria</taxon>
        <taxon>Pseudomonadati</taxon>
        <taxon>Pseudomonadota</taxon>
        <taxon>Gammaproteobacteria</taxon>
        <taxon>Steroidobacterales</taxon>
        <taxon>Steroidobacteraceae</taxon>
        <taxon>Steroidobacter</taxon>
    </lineage>
</organism>
<evidence type="ECO:0000256" key="6">
    <source>
        <dbReference type="PIRSR" id="PIRSR000197-1"/>
    </source>
</evidence>
<keyword evidence="5" id="KW-0642">Proline metabolism</keyword>
<dbReference type="InterPro" id="IPR016161">
    <property type="entry name" value="Ald_DH/histidinol_DH"/>
</dbReference>
<dbReference type="Pfam" id="PF14850">
    <property type="entry name" value="Pro_dh-DNA_bdg"/>
    <property type="match status" value="1"/>
</dbReference>
<dbReference type="GO" id="GO:0004657">
    <property type="term" value="F:proline dehydrogenase activity"/>
    <property type="evidence" value="ECO:0007669"/>
    <property type="project" value="UniProtKB-UniRule"/>
</dbReference>
<dbReference type="InterPro" id="IPR016163">
    <property type="entry name" value="Ald_DH_C"/>
</dbReference>
<dbReference type="Gene3D" id="1.20.5.460">
    <property type="entry name" value="Single helix bin"/>
    <property type="match status" value="1"/>
</dbReference>
<dbReference type="PANTHER" id="PTHR42862:SF1">
    <property type="entry name" value="DELTA-1-PYRROLINE-5-CARBOXYLATE DEHYDROGENASE 2, ISOFORM A-RELATED"/>
    <property type="match status" value="1"/>
</dbReference>
<sequence length="1058" mass="114108">MAALRAAFRSALYTEETQAVNALLAAVQLSQADRTRMVAQASRFVSRTRARKGERGVLEVFLQEYGLSSDEGIALLCLAEALLRVPDAQTADNLIAEKLRSGAWSAHRSQSDSTVVNAATRALMLSSGIVALDTRLSGQDNGLLRSLVNRLGEPVVRAATRQAMKIMGNEFVLGRTIEEALDKAQQTHCVASFDMLGEGARTAADAQRYFESYSRSIDVTAAAARGDVYAAHGVSVKLSALHPRYDYANQTRVLREMLPRLRRLALQACAGGISMTIDAEEAARLDLSLEFIEALARDRELAHWQGLGLAVQCYSKRAPALLDWLIALGRDTGRRFMLRLVKGAYWDTEIKRAQELGVAGYPVFTRKMSTDLCYLACARKALAHPEVFYPQFATHNAHTIAGVLQMAGERRDFEFQRLHGMGELLYSAVRDQVPDLPQVRVYAPVGAHRDLLAYLVRRLLENGANSSFVNRFMDERTAIERLVEDPVARILSLPSLPNPKIPLPCALYEGASAEAPCGQDINAENPFLSDNLSTRRNSTGLDLNDPQETAALLAKLGALKNRQWAAGPIVSGAVTGRGRLAITNPADHTDIVGHVWDATSADLDRALDAAVSNYAAWDAQGAEARAAVLERAADALEAGRERFLSLLVREAGKTVDDALAECREAVDFCRYYAQQARCRFGAAHLLPGPTGEQNLYSLHGRGAFVCISPWNFPLAIFLGQVTAALAAGNAVLAKPAEQTPLIAAEAIELLHRAGVPYDVLHLLPGTGEMVGAALVADERIAGAALTGSTATAKLIAKTLAARRGAIIPLIAETGGQNAMFVDSTALPEQVVDDVVRSAFHSAGQRCSALRVLYLQDEVADGIIEMLTGAMDELSVGDPGLLSTDVGPVIDEPARKALLAHVEALQAEGRLLHVSRLGEACARGTFVAPHLFEIDSIRRLEQEHFGPLLHVVRFRLRDLEKHLAQLRATGFGLTLGVHTRIEAMSRRIFDASMAGNVYVNRNMIGAVVGVQPFGGHGLSGTGPKAGGPLYLPRFAAERVLSVNTAATGGNITLLRLGDD</sequence>
<dbReference type="GO" id="GO:0003700">
    <property type="term" value="F:DNA-binding transcription factor activity"/>
    <property type="evidence" value="ECO:0007669"/>
    <property type="project" value="InterPro"/>
</dbReference>
<keyword evidence="5" id="KW-0274">FAD</keyword>